<dbReference type="Pfam" id="PF12784">
    <property type="entry name" value="PDDEXK_2"/>
    <property type="match status" value="1"/>
</dbReference>
<evidence type="ECO:0000313" key="1">
    <source>
        <dbReference type="EMBL" id="HIS48173.1"/>
    </source>
</evidence>
<dbReference type="InterPro" id="IPR010106">
    <property type="entry name" value="RpnA"/>
</dbReference>
<dbReference type="Proteomes" id="UP000823927">
    <property type="component" value="Unassembled WGS sequence"/>
</dbReference>
<proteinExistence type="predicted"/>
<gene>
    <name evidence="1" type="ORF">IAB46_11600</name>
</gene>
<dbReference type="EMBL" id="DVIT01000045">
    <property type="protein sequence ID" value="HIS48173.1"/>
    <property type="molecule type" value="Genomic_DNA"/>
</dbReference>
<comment type="caution">
    <text evidence="1">The sequence shown here is derived from an EMBL/GenBank/DDBJ whole genome shotgun (WGS) entry which is preliminary data.</text>
</comment>
<dbReference type="NCBIfam" id="TIGR01784">
    <property type="entry name" value="T_den_put_tspse"/>
    <property type="match status" value="1"/>
</dbReference>
<name>A0A9D1F5T7_9FIRM</name>
<protein>
    <submittedName>
        <fullName evidence="1">Rpn family recombination-promoting nuclease/putative transposase</fullName>
    </submittedName>
</protein>
<evidence type="ECO:0000313" key="2">
    <source>
        <dbReference type="Proteomes" id="UP000823927"/>
    </source>
</evidence>
<reference evidence="1" key="1">
    <citation type="submission" date="2020-10" db="EMBL/GenBank/DDBJ databases">
        <authorList>
            <person name="Gilroy R."/>
        </authorList>
    </citation>
    <scope>NUCLEOTIDE SEQUENCE</scope>
    <source>
        <strain evidence="1">CHK178-757</strain>
    </source>
</reference>
<sequence length="286" mass="32632">MSDIFMRNVLKSQECTEFILQVIMKKKDLKVQEQVIQKDYKNLQGRSVILDCVARDTEDKLYDMEIQQENDGASPKRSRYHSGLMDMNMLHAGQDFDQLPESYVIFITRDDVLGDGLPIYHIRKRIDENGKAFADGACIIYVNSGIKNDDTELGRLMHDLHCKDPDKMYSKVLAKRVRELKKTPEGVTHMCEVFKKYFKDEFELAARLGMEHGMRQGMAQGIEQGIERGIEQGIEQGIRRGTVETKKEIALSLKGAGMPVEQIAQIMKVSISMVREWLAEGVPAVK</sequence>
<dbReference type="AlphaFoldDB" id="A0A9D1F5T7"/>
<organism evidence="1 2">
    <name type="scientific">Candidatus Scybalocola faecigallinarum</name>
    <dbReference type="NCBI Taxonomy" id="2840941"/>
    <lineage>
        <taxon>Bacteria</taxon>
        <taxon>Bacillati</taxon>
        <taxon>Bacillota</taxon>
        <taxon>Clostridia</taxon>
        <taxon>Lachnospirales</taxon>
        <taxon>Lachnospiraceae</taxon>
        <taxon>Lachnospiraceae incertae sedis</taxon>
        <taxon>Candidatus Scybalocola (ex Gilroy et al. 2021)</taxon>
    </lineage>
</organism>
<accession>A0A9D1F5T7</accession>
<reference evidence="1" key="2">
    <citation type="journal article" date="2021" name="PeerJ">
        <title>Extensive microbial diversity within the chicken gut microbiome revealed by metagenomics and culture.</title>
        <authorList>
            <person name="Gilroy R."/>
            <person name="Ravi A."/>
            <person name="Getino M."/>
            <person name="Pursley I."/>
            <person name="Horton D.L."/>
            <person name="Alikhan N.F."/>
            <person name="Baker D."/>
            <person name="Gharbi K."/>
            <person name="Hall N."/>
            <person name="Watson M."/>
            <person name="Adriaenssens E.M."/>
            <person name="Foster-Nyarko E."/>
            <person name="Jarju S."/>
            <person name="Secka A."/>
            <person name="Antonio M."/>
            <person name="Oren A."/>
            <person name="Chaudhuri R.R."/>
            <person name="La Ragione R."/>
            <person name="Hildebrand F."/>
            <person name="Pallen M.J."/>
        </authorList>
    </citation>
    <scope>NUCLEOTIDE SEQUENCE</scope>
    <source>
        <strain evidence="1">CHK178-757</strain>
    </source>
</reference>